<dbReference type="PANTHER" id="PTHR32282:SF11">
    <property type="entry name" value="PENICILLIN-BINDING PROTEIN 1B"/>
    <property type="match status" value="1"/>
</dbReference>
<keyword evidence="2" id="KW-1003">Cell membrane</keyword>
<proteinExistence type="predicted"/>
<dbReference type="SUPFAM" id="SSF53955">
    <property type="entry name" value="Lysozyme-like"/>
    <property type="match status" value="1"/>
</dbReference>
<keyword evidence="11" id="KW-0511">Multifunctional enzyme</keyword>
<keyword evidence="10" id="KW-0472">Membrane</keyword>
<evidence type="ECO:0000256" key="2">
    <source>
        <dbReference type="ARBA" id="ARBA00022475"/>
    </source>
</evidence>
<evidence type="ECO:0000256" key="12">
    <source>
        <dbReference type="ARBA" id="ARBA00023316"/>
    </source>
</evidence>
<keyword evidence="3" id="KW-0121">Carboxypeptidase</keyword>
<evidence type="ECO:0000256" key="8">
    <source>
        <dbReference type="ARBA" id="ARBA00022960"/>
    </source>
</evidence>
<dbReference type="SUPFAM" id="SSF56601">
    <property type="entry name" value="beta-lactamase/transpeptidase-like"/>
    <property type="match status" value="1"/>
</dbReference>
<keyword evidence="12" id="KW-0961">Cell wall biogenesis/degradation</keyword>
<keyword evidence="6 17" id="KW-0808">Transferase</keyword>
<reference evidence="18" key="1">
    <citation type="journal article" date="2019" name="Int. J. Syst. Evol. Microbiol.">
        <title>The Global Catalogue of Microorganisms (GCM) 10K type strain sequencing project: providing services to taxonomists for standard genome sequencing and annotation.</title>
        <authorList>
            <consortium name="The Broad Institute Genomics Platform"/>
            <consortium name="The Broad Institute Genome Sequencing Center for Infectious Disease"/>
            <person name="Wu L."/>
            <person name="Ma J."/>
        </authorList>
    </citation>
    <scope>NUCLEOTIDE SEQUENCE [LARGE SCALE GENOMIC DNA]</scope>
    <source>
        <strain evidence="18">KACC 11299</strain>
    </source>
</reference>
<evidence type="ECO:0000256" key="9">
    <source>
        <dbReference type="ARBA" id="ARBA00022984"/>
    </source>
</evidence>
<name>A0ABW0U046_9BACL</name>
<keyword evidence="18" id="KW-1185">Reference proteome</keyword>
<dbReference type="EMBL" id="JBHSNP010000021">
    <property type="protein sequence ID" value="MFC5603564.1"/>
    <property type="molecule type" value="Genomic_DNA"/>
</dbReference>
<evidence type="ECO:0000313" key="18">
    <source>
        <dbReference type="Proteomes" id="UP001596071"/>
    </source>
</evidence>
<evidence type="ECO:0000256" key="7">
    <source>
        <dbReference type="ARBA" id="ARBA00022801"/>
    </source>
</evidence>
<dbReference type="Gene3D" id="1.10.3810.10">
    <property type="entry name" value="Biosynthetic peptidoglycan transglycosylase-like"/>
    <property type="match status" value="1"/>
</dbReference>
<keyword evidence="9" id="KW-0573">Peptidoglycan synthesis</keyword>
<evidence type="ECO:0000256" key="11">
    <source>
        <dbReference type="ARBA" id="ARBA00023268"/>
    </source>
</evidence>
<dbReference type="Proteomes" id="UP001596071">
    <property type="component" value="Unassembled WGS sequence"/>
</dbReference>
<evidence type="ECO:0000259" key="16">
    <source>
        <dbReference type="Pfam" id="PF00912"/>
    </source>
</evidence>
<dbReference type="PANTHER" id="PTHR32282">
    <property type="entry name" value="BINDING PROTEIN TRANSPEPTIDASE, PUTATIVE-RELATED"/>
    <property type="match status" value="1"/>
</dbReference>
<dbReference type="EC" id="2.4.-.-" evidence="17"/>
<dbReference type="Pfam" id="PF00905">
    <property type="entry name" value="Transpeptidase"/>
    <property type="match status" value="1"/>
</dbReference>
<dbReference type="GO" id="GO:0016757">
    <property type="term" value="F:glycosyltransferase activity"/>
    <property type="evidence" value="ECO:0007669"/>
    <property type="project" value="UniProtKB-KW"/>
</dbReference>
<gene>
    <name evidence="17" type="ORF">ACFPTP_10070</name>
</gene>
<evidence type="ECO:0000259" key="15">
    <source>
        <dbReference type="Pfam" id="PF00905"/>
    </source>
</evidence>
<organism evidence="17 18">
    <name type="scientific">Sporosarcina koreensis</name>
    <dbReference type="NCBI Taxonomy" id="334735"/>
    <lineage>
        <taxon>Bacteria</taxon>
        <taxon>Bacillati</taxon>
        <taxon>Bacillota</taxon>
        <taxon>Bacilli</taxon>
        <taxon>Bacillales</taxon>
        <taxon>Caryophanaceae</taxon>
        <taxon>Sporosarcina</taxon>
    </lineage>
</organism>
<evidence type="ECO:0000256" key="3">
    <source>
        <dbReference type="ARBA" id="ARBA00022645"/>
    </source>
</evidence>
<keyword evidence="7" id="KW-0378">Hydrolase</keyword>
<protein>
    <submittedName>
        <fullName evidence="17">Transglycosylase domain-containing protein</fullName>
        <ecNumber evidence="17">2.4.-.-</ecNumber>
    </submittedName>
</protein>
<dbReference type="Pfam" id="PF00912">
    <property type="entry name" value="Transgly"/>
    <property type="match status" value="1"/>
</dbReference>
<comment type="catalytic activity">
    <reaction evidence="13">
        <text>Preferential cleavage: (Ac)2-L-Lys-D-Ala-|-D-Ala. Also transpeptidation of peptidyl-alanyl moieties that are N-acyl substituents of D-alanine.</text>
        <dbReference type="EC" id="3.4.16.4"/>
    </reaction>
</comment>
<dbReference type="InterPro" id="IPR001264">
    <property type="entry name" value="Glyco_trans_51"/>
</dbReference>
<evidence type="ECO:0000256" key="14">
    <source>
        <dbReference type="ARBA" id="ARBA00049902"/>
    </source>
</evidence>
<dbReference type="InterPro" id="IPR050396">
    <property type="entry name" value="Glycosyltr_51/Transpeptidase"/>
</dbReference>
<evidence type="ECO:0000256" key="1">
    <source>
        <dbReference type="ARBA" id="ARBA00004236"/>
    </source>
</evidence>
<dbReference type="Gene3D" id="3.40.710.10">
    <property type="entry name" value="DD-peptidase/beta-lactamase superfamily"/>
    <property type="match status" value="1"/>
</dbReference>
<dbReference type="RefSeq" id="WP_381444275.1">
    <property type="nucleotide sequence ID" value="NZ_JBHSNP010000021.1"/>
</dbReference>
<accession>A0ABW0U046</accession>
<keyword evidence="8" id="KW-0133">Cell shape</keyword>
<evidence type="ECO:0000256" key="4">
    <source>
        <dbReference type="ARBA" id="ARBA00022670"/>
    </source>
</evidence>
<evidence type="ECO:0000256" key="10">
    <source>
        <dbReference type="ARBA" id="ARBA00023136"/>
    </source>
</evidence>
<keyword evidence="4" id="KW-0645">Protease</keyword>
<evidence type="ECO:0000256" key="6">
    <source>
        <dbReference type="ARBA" id="ARBA00022679"/>
    </source>
</evidence>
<dbReference type="InterPro" id="IPR001460">
    <property type="entry name" value="PCN-bd_Tpept"/>
</dbReference>
<evidence type="ECO:0000313" key="17">
    <source>
        <dbReference type="EMBL" id="MFC5603564.1"/>
    </source>
</evidence>
<evidence type="ECO:0000256" key="5">
    <source>
        <dbReference type="ARBA" id="ARBA00022676"/>
    </source>
</evidence>
<sequence>MKKFTSFLLILLMIPLLFVIQKAVANEWSEAQVLKESIGETIELTEPPISIPISMTDRNGKVFAEEYVEWRQPLPLESIPVFLQQLFLVSEDQGFFEHKGYDVAAIARAFAVNAVSDDMSQGASTITQQVVRMRFLTTEKTYERKFKELLYAAELEKQSTKDDILEMYFNEMFFGNQVYGIGAAATYYFNRPLDELSPAEMAFIAAIPNNPSKYNPLRHFDNTKKRQELLLSVLSVNEVITEEEAEMWKQEDIKLNVKLKANEYNMYSSYVLAELEDLIGHSEGFSASIESAATPSEIQTHVEALKKRTAEVIAGGIQIETALDPAKQKHDETSLSSLLQMKDLQAGAAVIDNATKEIVSIYGGKGFRKGDFNRAYQAVRQPGSAMKPLLVYAPYLESGPYKESTPIDSSNICIGSYCPTNIGGYTYGKTTVKEAFRHSHNTAAVRLLRKVGIEEAFNHVKIFRFKNITEEDFTYPAALGGFHKGVTPLELASAYSSFVDGMYTAPHAIRAVKDRNGNTLYVWKGEPVRAWSPSTASTIRNLMEDVVLNGTGKGIHYTTTYTGAKTGTTDHYKDLWVAGMNDRYTTAVWIGQDKPASIQRLSSQKIHLRAFNELLYNP</sequence>
<feature type="domain" description="Glycosyl transferase family 51" evidence="16">
    <location>
        <begin position="61"/>
        <end position="232"/>
    </location>
</feature>
<comment type="caution">
    <text evidence="17">The sequence shown here is derived from an EMBL/GenBank/DDBJ whole genome shotgun (WGS) entry which is preliminary data.</text>
</comment>
<comment type="catalytic activity">
    <reaction evidence="14">
        <text>[GlcNAc-(1-&gt;4)-Mur2Ac(oyl-L-Ala-gamma-D-Glu-L-Lys-D-Ala-D-Ala)](n)-di-trans,octa-cis-undecaprenyl diphosphate + beta-D-GlcNAc-(1-&gt;4)-Mur2Ac(oyl-L-Ala-gamma-D-Glu-L-Lys-D-Ala-D-Ala)-di-trans,octa-cis-undecaprenyl diphosphate = [GlcNAc-(1-&gt;4)-Mur2Ac(oyl-L-Ala-gamma-D-Glu-L-Lys-D-Ala-D-Ala)](n+1)-di-trans,octa-cis-undecaprenyl diphosphate + di-trans,octa-cis-undecaprenyl diphosphate + H(+)</text>
        <dbReference type="Rhea" id="RHEA:23708"/>
        <dbReference type="Rhea" id="RHEA-COMP:9602"/>
        <dbReference type="Rhea" id="RHEA-COMP:9603"/>
        <dbReference type="ChEBI" id="CHEBI:15378"/>
        <dbReference type="ChEBI" id="CHEBI:58405"/>
        <dbReference type="ChEBI" id="CHEBI:60033"/>
        <dbReference type="ChEBI" id="CHEBI:78435"/>
        <dbReference type="EC" id="2.4.99.28"/>
    </reaction>
</comment>
<comment type="subcellular location">
    <subcellularLocation>
        <location evidence="1">Cell membrane</location>
    </subcellularLocation>
</comment>
<dbReference type="InterPro" id="IPR012338">
    <property type="entry name" value="Beta-lactam/transpept-like"/>
</dbReference>
<keyword evidence="5 17" id="KW-0328">Glycosyltransferase</keyword>
<dbReference type="InterPro" id="IPR023346">
    <property type="entry name" value="Lysozyme-like_dom_sf"/>
</dbReference>
<feature type="domain" description="Penicillin-binding protein transpeptidase" evidence="15">
    <location>
        <begin position="347"/>
        <end position="589"/>
    </location>
</feature>
<dbReference type="InterPro" id="IPR036950">
    <property type="entry name" value="PBP_transglycosylase"/>
</dbReference>
<evidence type="ECO:0000256" key="13">
    <source>
        <dbReference type="ARBA" id="ARBA00034000"/>
    </source>
</evidence>